<dbReference type="Pfam" id="PF00702">
    <property type="entry name" value="Hydrolase"/>
    <property type="match status" value="1"/>
</dbReference>
<dbReference type="EMBL" id="JBHSQH010000001">
    <property type="protein sequence ID" value="MFC5970742.1"/>
    <property type="molecule type" value="Genomic_DNA"/>
</dbReference>
<dbReference type="PANTHER" id="PTHR43434:SF1">
    <property type="entry name" value="PHOSPHOGLYCOLATE PHOSPHATASE"/>
    <property type="match status" value="1"/>
</dbReference>
<dbReference type="AlphaFoldDB" id="A0ABD5RK67"/>
<dbReference type="InterPro" id="IPR050155">
    <property type="entry name" value="HAD-like_hydrolase_sf"/>
</dbReference>
<proteinExistence type="inferred from homology"/>
<dbReference type="SUPFAM" id="SSF56784">
    <property type="entry name" value="HAD-like"/>
    <property type="match status" value="1"/>
</dbReference>
<dbReference type="Proteomes" id="UP001596099">
    <property type="component" value="Unassembled WGS sequence"/>
</dbReference>
<evidence type="ECO:0000313" key="3">
    <source>
        <dbReference type="Proteomes" id="UP001596099"/>
    </source>
</evidence>
<organism evidence="2 3">
    <name type="scientific">Halomarina salina</name>
    <dbReference type="NCBI Taxonomy" id="1872699"/>
    <lineage>
        <taxon>Archaea</taxon>
        <taxon>Methanobacteriati</taxon>
        <taxon>Methanobacteriota</taxon>
        <taxon>Stenosarchaea group</taxon>
        <taxon>Halobacteria</taxon>
        <taxon>Halobacteriales</taxon>
        <taxon>Natronomonadaceae</taxon>
        <taxon>Halomarina</taxon>
    </lineage>
</organism>
<dbReference type="InterPro" id="IPR006439">
    <property type="entry name" value="HAD-SF_hydro_IA"/>
</dbReference>
<dbReference type="RefSeq" id="WP_247413665.1">
    <property type="nucleotide sequence ID" value="NZ_JALLGW010000001.1"/>
</dbReference>
<evidence type="ECO:0000313" key="2">
    <source>
        <dbReference type="EMBL" id="MFC5970742.1"/>
    </source>
</evidence>
<dbReference type="GO" id="GO:0016787">
    <property type="term" value="F:hydrolase activity"/>
    <property type="evidence" value="ECO:0007669"/>
    <property type="project" value="UniProtKB-KW"/>
</dbReference>
<accession>A0ABD5RK67</accession>
<dbReference type="CDD" id="cd01427">
    <property type="entry name" value="HAD_like"/>
    <property type="match status" value="1"/>
</dbReference>
<keyword evidence="3" id="KW-1185">Reference proteome</keyword>
<keyword evidence="2" id="KW-0378">Hydrolase</keyword>
<dbReference type="SFLD" id="SFLDS00003">
    <property type="entry name" value="Haloacid_Dehalogenase"/>
    <property type="match status" value="1"/>
</dbReference>
<protein>
    <submittedName>
        <fullName evidence="2">TIGR01548 family HAD-type hydrolase</fullName>
    </submittedName>
</protein>
<name>A0ABD5RK67_9EURY</name>
<dbReference type="NCBIfam" id="TIGR01548">
    <property type="entry name" value="HAD-SF-IA-hyp1"/>
    <property type="match status" value="1"/>
</dbReference>
<dbReference type="PANTHER" id="PTHR43434">
    <property type="entry name" value="PHOSPHOGLYCOLATE PHOSPHATASE"/>
    <property type="match status" value="1"/>
</dbReference>
<comment type="caution">
    <text evidence="2">The sequence shown here is derived from an EMBL/GenBank/DDBJ whole genome shotgun (WGS) entry which is preliminary data.</text>
</comment>
<gene>
    <name evidence="2" type="ORF">ACFPYI_05285</name>
</gene>
<comment type="similarity">
    <text evidence="1">Belongs to the HAD-like hydrolase superfamily.</text>
</comment>
<evidence type="ECO:0000256" key="1">
    <source>
        <dbReference type="ARBA" id="ARBA00007958"/>
    </source>
</evidence>
<dbReference type="NCBIfam" id="TIGR01549">
    <property type="entry name" value="HAD-SF-IA-v1"/>
    <property type="match status" value="1"/>
</dbReference>
<reference evidence="2 3" key="1">
    <citation type="journal article" date="2019" name="Int. J. Syst. Evol. Microbiol.">
        <title>The Global Catalogue of Microorganisms (GCM) 10K type strain sequencing project: providing services to taxonomists for standard genome sequencing and annotation.</title>
        <authorList>
            <consortium name="The Broad Institute Genomics Platform"/>
            <consortium name="The Broad Institute Genome Sequencing Center for Infectious Disease"/>
            <person name="Wu L."/>
            <person name="Ma J."/>
        </authorList>
    </citation>
    <scope>NUCLEOTIDE SEQUENCE [LARGE SCALE GENOMIC DNA]</scope>
    <source>
        <strain evidence="2 3">CGMCC 1.12543</strain>
    </source>
</reference>
<sequence length="287" mass="30828">MQVDTIVLDIDGVLVDVADSYRRAILETLDRTYGETIGRDDVQSFKDAGGFNDDWELTHAAALHLLARREGYGNPVDRFTDAVAASGGGLEGTHAVLADALDPDARERVHAEWDPDALTDTFQQLYLGAELYRDLEGGAPDIETAGFIHDETVLAAPETVEALTERYAVGVVTGRPEAEAALALDRVGLDLPDEHVVTMDSPVAGKPDPEGIVGLAERLDAERLAFAGDTLDDVRTVHNAREVDDRTYFGIGVLTGGLTGESGRSAFERVDADAVVESVDELPDLLE</sequence>
<dbReference type="Gene3D" id="3.40.50.1000">
    <property type="entry name" value="HAD superfamily/HAD-like"/>
    <property type="match status" value="1"/>
</dbReference>
<dbReference type="InterPro" id="IPR023214">
    <property type="entry name" value="HAD_sf"/>
</dbReference>
<dbReference type="InterPro" id="IPR006438">
    <property type="entry name" value="HAD-SF_TIGR01548"/>
</dbReference>
<dbReference type="SFLD" id="SFLDG01129">
    <property type="entry name" value="C1.5:_HAD__Beta-PGM__Phosphata"/>
    <property type="match status" value="1"/>
</dbReference>
<dbReference type="InterPro" id="IPR036412">
    <property type="entry name" value="HAD-like_sf"/>
</dbReference>